<proteinExistence type="predicted"/>
<comment type="caution">
    <text evidence="2">The sequence shown here is derived from an EMBL/GenBank/DDBJ whole genome shotgun (WGS) entry which is preliminary data.</text>
</comment>
<keyword evidence="1" id="KW-1133">Transmembrane helix</keyword>
<dbReference type="EMBL" id="JAMYWD010000004">
    <property type="protein sequence ID" value="KAJ4973612.1"/>
    <property type="molecule type" value="Genomic_DNA"/>
</dbReference>
<dbReference type="PANTHER" id="PTHR46610:SF20">
    <property type="entry name" value="OS05G0181300 PROTEIN"/>
    <property type="match status" value="1"/>
</dbReference>
<keyword evidence="1" id="KW-0472">Membrane</keyword>
<keyword evidence="1" id="KW-0812">Transmembrane</keyword>
<feature type="transmembrane region" description="Helical" evidence="1">
    <location>
        <begin position="131"/>
        <end position="154"/>
    </location>
</feature>
<dbReference type="PANTHER" id="PTHR46610">
    <property type="entry name" value="OS05G0181300 PROTEIN"/>
    <property type="match status" value="1"/>
</dbReference>
<protein>
    <submittedName>
        <fullName evidence="2">Uncharacterized protein</fullName>
    </submittedName>
</protein>
<sequence length="194" mass="21938">MGSSSSLYGVPMRGERKKEKKLLKSGINHQQKLPETEESNFLAMTSLCFLTFNAVFTSVRAHAHHDISTMFFIFFLYFGFLSLLLCFKAIERFPPHEESPKKEVLKFAIWVLSTSLNVGLALKFAPLIHPIGGVFLCVLATVTSGISFYFCFIYRPDPSGHCCRKKQFLVSSPFLKVDQKDTKPFEPISPSENV</sequence>
<accession>A0A9Q0KN14</accession>
<dbReference type="OrthoDB" id="1934038at2759"/>
<evidence type="ECO:0000256" key="1">
    <source>
        <dbReference type="SAM" id="Phobius"/>
    </source>
</evidence>
<gene>
    <name evidence="2" type="ORF">NE237_006786</name>
</gene>
<name>A0A9Q0KN14_9MAGN</name>
<dbReference type="Pfam" id="PF20100">
    <property type="entry name" value="DUF6490"/>
    <property type="match status" value="1"/>
</dbReference>
<dbReference type="Proteomes" id="UP001141806">
    <property type="component" value="Unassembled WGS sequence"/>
</dbReference>
<organism evidence="2 3">
    <name type="scientific">Protea cynaroides</name>
    <dbReference type="NCBI Taxonomy" id="273540"/>
    <lineage>
        <taxon>Eukaryota</taxon>
        <taxon>Viridiplantae</taxon>
        <taxon>Streptophyta</taxon>
        <taxon>Embryophyta</taxon>
        <taxon>Tracheophyta</taxon>
        <taxon>Spermatophyta</taxon>
        <taxon>Magnoliopsida</taxon>
        <taxon>Proteales</taxon>
        <taxon>Proteaceae</taxon>
        <taxon>Protea</taxon>
    </lineage>
</organism>
<dbReference type="InterPro" id="IPR045501">
    <property type="entry name" value="DUF6490"/>
</dbReference>
<keyword evidence="3" id="KW-1185">Reference proteome</keyword>
<feature type="transmembrane region" description="Helical" evidence="1">
    <location>
        <begin position="107"/>
        <end position="125"/>
    </location>
</feature>
<dbReference type="AlphaFoldDB" id="A0A9Q0KN14"/>
<reference evidence="2" key="1">
    <citation type="journal article" date="2023" name="Plant J.">
        <title>The genome of the king protea, Protea cynaroides.</title>
        <authorList>
            <person name="Chang J."/>
            <person name="Duong T.A."/>
            <person name="Schoeman C."/>
            <person name="Ma X."/>
            <person name="Roodt D."/>
            <person name="Barker N."/>
            <person name="Li Z."/>
            <person name="Van de Peer Y."/>
            <person name="Mizrachi E."/>
        </authorList>
    </citation>
    <scope>NUCLEOTIDE SEQUENCE</scope>
    <source>
        <tissue evidence="2">Young leaves</tissue>
    </source>
</reference>
<feature type="transmembrane region" description="Helical" evidence="1">
    <location>
        <begin position="67"/>
        <end position="87"/>
    </location>
</feature>
<evidence type="ECO:0000313" key="2">
    <source>
        <dbReference type="EMBL" id="KAJ4973612.1"/>
    </source>
</evidence>
<evidence type="ECO:0000313" key="3">
    <source>
        <dbReference type="Proteomes" id="UP001141806"/>
    </source>
</evidence>